<reference evidence="1" key="2">
    <citation type="submission" date="2022-01" db="EMBL/GenBank/DDBJ databases">
        <authorList>
            <person name="Yamashiro T."/>
            <person name="Shiraishi A."/>
            <person name="Satake H."/>
            <person name="Nakayama K."/>
        </authorList>
    </citation>
    <scope>NUCLEOTIDE SEQUENCE</scope>
</reference>
<reference evidence="1" key="1">
    <citation type="journal article" date="2022" name="Int. J. Mol. Sci.">
        <title>Draft Genome of Tanacetum Coccineum: Genomic Comparison of Closely Related Tanacetum-Family Plants.</title>
        <authorList>
            <person name="Yamashiro T."/>
            <person name="Shiraishi A."/>
            <person name="Nakayama K."/>
            <person name="Satake H."/>
        </authorList>
    </citation>
    <scope>NUCLEOTIDE SEQUENCE</scope>
</reference>
<evidence type="ECO:0000313" key="2">
    <source>
        <dbReference type="Proteomes" id="UP001151760"/>
    </source>
</evidence>
<gene>
    <name evidence="1" type="ORF">Tco_0873559</name>
</gene>
<keyword evidence="2" id="KW-1185">Reference proteome</keyword>
<organism evidence="1 2">
    <name type="scientific">Tanacetum coccineum</name>
    <dbReference type="NCBI Taxonomy" id="301880"/>
    <lineage>
        <taxon>Eukaryota</taxon>
        <taxon>Viridiplantae</taxon>
        <taxon>Streptophyta</taxon>
        <taxon>Embryophyta</taxon>
        <taxon>Tracheophyta</taxon>
        <taxon>Spermatophyta</taxon>
        <taxon>Magnoliopsida</taxon>
        <taxon>eudicotyledons</taxon>
        <taxon>Gunneridae</taxon>
        <taxon>Pentapetalae</taxon>
        <taxon>asterids</taxon>
        <taxon>campanulids</taxon>
        <taxon>Asterales</taxon>
        <taxon>Asteraceae</taxon>
        <taxon>Asteroideae</taxon>
        <taxon>Anthemideae</taxon>
        <taxon>Anthemidinae</taxon>
        <taxon>Tanacetum</taxon>
    </lineage>
</organism>
<name>A0ABQ5BMR0_9ASTR</name>
<dbReference type="EMBL" id="BQNB010013348">
    <property type="protein sequence ID" value="GJT14853.1"/>
    <property type="molecule type" value="Genomic_DNA"/>
</dbReference>
<evidence type="ECO:0000313" key="1">
    <source>
        <dbReference type="EMBL" id="GJT14853.1"/>
    </source>
</evidence>
<sequence>MFYLVVLEDAAKNVRDVIGFEYCLASSSEWTNAPYEALYRRKCRSPVLLAEIGESSLTGLELVQETTDKKCLVDASLHVPLDGIKVDKTLRFVEELVEIMDREI</sequence>
<dbReference type="Proteomes" id="UP001151760">
    <property type="component" value="Unassembled WGS sequence"/>
</dbReference>
<protein>
    <submittedName>
        <fullName evidence="1">Uncharacterized protein</fullName>
    </submittedName>
</protein>
<proteinExistence type="predicted"/>
<comment type="caution">
    <text evidence="1">The sequence shown here is derived from an EMBL/GenBank/DDBJ whole genome shotgun (WGS) entry which is preliminary data.</text>
</comment>
<accession>A0ABQ5BMR0</accession>